<dbReference type="OrthoDB" id="5849210at2759"/>
<dbReference type="PANTHER" id="PTHR46238">
    <property type="entry name" value="REVERSE TRANSCRIPTASE DOMAIN-CONTAINING PROTEIN"/>
    <property type="match status" value="1"/>
</dbReference>
<reference evidence="2" key="1">
    <citation type="submission" date="2018-11" db="EMBL/GenBank/DDBJ databases">
        <authorList>
            <consortium name="Pathogen Informatics"/>
        </authorList>
    </citation>
    <scope>NUCLEOTIDE SEQUENCE [LARGE SCALE GENOMIC DNA]</scope>
</reference>
<dbReference type="PANTHER" id="PTHR46238:SF8">
    <property type="entry name" value="ENDONUCLEASE_EXONUCLEASE_PHOSPHATASE DOMAIN-CONTAINING PROTEIN"/>
    <property type="match status" value="1"/>
</dbReference>
<evidence type="ECO:0000256" key="1">
    <source>
        <dbReference type="SAM" id="MobiDB-lite"/>
    </source>
</evidence>
<feature type="region of interest" description="Disordered" evidence="1">
    <location>
        <begin position="235"/>
        <end position="271"/>
    </location>
</feature>
<evidence type="ECO:0000313" key="2">
    <source>
        <dbReference type="EMBL" id="VDO19876.1"/>
    </source>
</evidence>
<accession>A0A3P7TF67</accession>
<protein>
    <submittedName>
        <fullName evidence="2">Uncharacterized protein</fullName>
    </submittedName>
</protein>
<sequence>MVAKHREKQKPVNGIELPRSSVFKYLESAVASDDKLMVEVKCMRAAWFKRRSLTCALCDRKIPERLKSKIYKAVIRPVAVYGAKCWPVIKEVETRLSVMAMKMLRWTAGVTRMDSIRIDAIRQNFGVAPIAGKLREARLRWYAHVLLGEEESVRRIGLNFEVIGKQLKGRPKQHWSDQETISTGRGNFGAALTLCLRAKGELKLAGNSDNERAVVAQLLEFTPIQRWIEKDGVMSPEPYTPLKGGTNAEEEEEESSQIVETFCDHGYDNSL</sequence>
<feature type="compositionally biased region" description="Basic and acidic residues" evidence="1">
    <location>
        <begin position="262"/>
        <end position="271"/>
    </location>
</feature>
<dbReference type="AlphaFoldDB" id="A0A3P7TF67"/>
<dbReference type="EMBL" id="UZAH01001650">
    <property type="protein sequence ID" value="VDO19876.1"/>
    <property type="molecule type" value="Genomic_DNA"/>
</dbReference>
<organism evidence="2">
    <name type="scientific">Heligmosomoides polygyrus</name>
    <name type="common">Parasitic roundworm</name>
    <dbReference type="NCBI Taxonomy" id="6339"/>
    <lineage>
        <taxon>Eukaryota</taxon>
        <taxon>Metazoa</taxon>
        <taxon>Ecdysozoa</taxon>
        <taxon>Nematoda</taxon>
        <taxon>Chromadorea</taxon>
        <taxon>Rhabditida</taxon>
        <taxon>Rhabditina</taxon>
        <taxon>Rhabditomorpha</taxon>
        <taxon>Strongyloidea</taxon>
        <taxon>Heligmosomidae</taxon>
        <taxon>Heligmosomoides</taxon>
    </lineage>
</organism>
<name>A0A3P7TF67_HELPZ</name>
<gene>
    <name evidence="2" type="ORF">HPBE_LOCUS1494</name>
</gene>
<proteinExistence type="predicted"/>